<comment type="caution">
    <text evidence="11">The sequence shown here is derived from an EMBL/GenBank/DDBJ whole genome shotgun (WGS) entry which is preliminary data.</text>
</comment>
<dbReference type="InterPro" id="IPR014001">
    <property type="entry name" value="Helicase_ATP-bd"/>
</dbReference>
<protein>
    <recommendedName>
        <fullName evidence="5">DEAD-box ATP-dependent RNA helicase CshB</fullName>
        <ecNumber evidence="5">3.6.4.13</ecNumber>
    </recommendedName>
</protein>
<accession>A0A0V8JIZ3</accession>
<dbReference type="InterPro" id="IPR027417">
    <property type="entry name" value="P-loop_NTPase"/>
</dbReference>
<comment type="function">
    <text evidence="5">Probable DEAD-box RNA helicase. May work in conjunction with the cold shock proteins to ensure proper initiation of transcription at low and optimal temperatures.</text>
</comment>
<dbReference type="InterPro" id="IPR030881">
    <property type="entry name" value="CshB"/>
</dbReference>
<dbReference type="InterPro" id="IPR011545">
    <property type="entry name" value="DEAD/DEAH_box_helicase_dom"/>
</dbReference>
<dbReference type="Pfam" id="PF00270">
    <property type="entry name" value="DEAD"/>
    <property type="match status" value="1"/>
</dbReference>
<dbReference type="CDD" id="cd18787">
    <property type="entry name" value="SF2_C_DEAD"/>
    <property type="match status" value="1"/>
</dbReference>
<keyword evidence="2 5" id="KW-0378">Hydrolase</keyword>
<dbReference type="PROSITE" id="PS51195">
    <property type="entry name" value="Q_MOTIF"/>
    <property type="match status" value="1"/>
</dbReference>
<evidence type="ECO:0000256" key="4">
    <source>
        <dbReference type="ARBA" id="ARBA00022840"/>
    </source>
</evidence>
<reference evidence="11 12" key="1">
    <citation type="submission" date="2015-11" db="EMBL/GenBank/DDBJ databases">
        <title>Bacillus caseinolyticus sp nov.</title>
        <authorList>
            <person name="Dastager S.G."/>
            <person name="Mawlankar R."/>
        </authorList>
    </citation>
    <scope>NUCLEOTIDE SEQUENCE [LARGE SCALE GENOMIC DNA]</scope>
    <source>
        <strain evidence="11 12">SGD-V-76</strain>
    </source>
</reference>
<dbReference type="GO" id="GO:0005840">
    <property type="term" value="C:ribosome"/>
    <property type="evidence" value="ECO:0007669"/>
    <property type="project" value="TreeGrafter"/>
</dbReference>
<keyword evidence="3 5" id="KW-0347">Helicase</keyword>
<dbReference type="PANTHER" id="PTHR47963">
    <property type="entry name" value="DEAD-BOX ATP-DEPENDENT RNA HELICASE 47, MITOCHONDRIAL"/>
    <property type="match status" value="1"/>
</dbReference>
<feature type="compositionally biased region" description="Basic and acidic residues" evidence="7">
    <location>
        <begin position="393"/>
        <end position="402"/>
    </location>
</feature>
<name>A0A0V8JIZ3_9BACI</name>
<keyword evidence="4 5" id="KW-0067">ATP-binding</keyword>
<dbReference type="RefSeq" id="WP_025911611.1">
    <property type="nucleotide sequence ID" value="NZ_KQ758679.1"/>
</dbReference>
<dbReference type="SMART" id="SM00487">
    <property type="entry name" value="DEXDc"/>
    <property type="match status" value="1"/>
</dbReference>
<comment type="catalytic activity">
    <reaction evidence="5">
        <text>ATP + H2O = ADP + phosphate + H(+)</text>
        <dbReference type="Rhea" id="RHEA:13065"/>
        <dbReference type="ChEBI" id="CHEBI:15377"/>
        <dbReference type="ChEBI" id="CHEBI:15378"/>
        <dbReference type="ChEBI" id="CHEBI:30616"/>
        <dbReference type="ChEBI" id="CHEBI:43474"/>
        <dbReference type="ChEBI" id="CHEBI:456216"/>
        <dbReference type="EC" id="3.6.4.13"/>
    </reaction>
</comment>
<feature type="domain" description="Helicase ATP-binding" evidence="8">
    <location>
        <begin position="35"/>
        <end position="209"/>
    </location>
</feature>
<dbReference type="PROSITE" id="PS51194">
    <property type="entry name" value="HELICASE_CTER"/>
    <property type="match status" value="1"/>
</dbReference>
<evidence type="ECO:0000313" key="12">
    <source>
        <dbReference type="Proteomes" id="UP000053681"/>
    </source>
</evidence>
<feature type="domain" description="DEAD-box RNA helicase Q" evidence="10">
    <location>
        <begin position="4"/>
        <end position="32"/>
    </location>
</feature>
<evidence type="ECO:0000259" key="9">
    <source>
        <dbReference type="PROSITE" id="PS51194"/>
    </source>
</evidence>
<evidence type="ECO:0000256" key="6">
    <source>
        <dbReference type="PROSITE-ProRule" id="PRU00552"/>
    </source>
</evidence>
<comment type="subcellular location">
    <subcellularLocation>
        <location evidence="5">Cytoplasm</location>
    </subcellularLocation>
</comment>
<dbReference type="EC" id="3.6.4.13" evidence="5"/>
<dbReference type="GO" id="GO:0009409">
    <property type="term" value="P:response to cold"/>
    <property type="evidence" value="ECO:0007669"/>
    <property type="project" value="InterPro"/>
</dbReference>
<dbReference type="GO" id="GO:0005829">
    <property type="term" value="C:cytosol"/>
    <property type="evidence" value="ECO:0007669"/>
    <property type="project" value="TreeGrafter"/>
</dbReference>
<keyword evidence="5" id="KW-0694">RNA-binding</keyword>
<dbReference type="InterPro" id="IPR050547">
    <property type="entry name" value="DEAD_box_RNA_helicases"/>
</dbReference>
<dbReference type="EMBL" id="LNQP01000064">
    <property type="protein sequence ID" value="KSU86829.1"/>
    <property type="molecule type" value="Genomic_DNA"/>
</dbReference>
<proteinExistence type="inferred from homology"/>
<keyword evidence="12" id="KW-1185">Reference proteome</keyword>
<evidence type="ECO:0000256" key="3">
    <source>
        <dbReference type="ARBA" id="ARBA00022806"/>
    </source>
</evidence>
<sequence length="439" mass="50330">MEKTNFERFELQPFLIEAIKQLGFYNPTEIQERLIPSVLKGDSVIGQSQTGTGKTHAYLLPLLEKVNPAKQEVQVVIAAPTRELASQIYKEVLKITKYCEEGKEITAKCFIGGTDKQRTIEKLKKQPQIVVGTPSRLFDLVNEKALFVHTTAAIVVDEADLMLDMGFLEDVDRLASSMPEKLQMLVFSATIPEKLKPFLKKYMDNPKYSHVSPNQVAAAKLEHVLVPLRHRNKFKLLHDMLLSYNPYLAIVFTNTKKMADEVADDLMAKGLRVGRIHGDLTPRDRKKMMKQISNLEFQYVVATDLAARGIDIEGISHVINFELPSDLDFYIHRVGRTARAGYSGIAATMYDVEDEDAVIRLEKMGIEFVNKDLKNGEWISIDDRNRRKKRQKKTDDVDKEASRLIQKPKKVKPGYKKKRAREIQKFVQKKKRSERRNNR</sequence>
<dbReference type="HAMAP" id="MF_01494">
    <property type="entry name" value="DEAD_helicase_CshB"/>
    <property type="match status" value="1"/>
</dbReference>
<evidence type="ECO:0000259" key="10">
    <source>
        <dbReference type="PROSITE" id="PS51195"/>
    </source>
</evidence>
<feature type="domain" description="Helicase C-terminal" evidence="9">
    <location>
        <begin position="220"/>
        <end position="387"/>
    </location>
</feature>
<dbReference type="SUPFAM" id="SSF52540">
    <property type="entry name" value="P-loop containing nucleoside triphosphate hydrolases"/>
    <property type="match status" value="1"/>
</dbReference>
<evidence type="ECO:0000259" key="8">
    <source>
        <dbReference type="PROSITE" id="PS51192"/>
    </source>
</evidence>
<dbReference type="Pfam" id="PF00271">
    <property type="entry name" value="Helicase_C"/>
    <property type="match status" value="1"/>
</dbReference>
<dbReference type="Proteomes" id="UP000053681">
    <property type="component" value="Unassembled WGS sequence"/>
</dbReference>
<keyword evidence="1 5" id="KW-0547">Nucleotide-binding</keyword>
<evidence type="ECO:0000256" key="2">
    <source>
        <dbReference type="ARBA" id="ARBA00022801"/>
    </source>
</evidence>
<evidence type="ECO:0000313" key="11">
    <source>
        <dbReference type="EMBL" id="KSU86829.1"/>
    </source>
</evidence>
<organism evidence="11 12">
    <name type="scientific">Priestia veravalensis</name>
    <dbReference type="NCBI Taxonomy" id="1414648"/>
    <lineage>
        <taxon>Bacteria</taxon>
        <taxon>Bacillati</taxon>
        <taxon>Bacillota</taxon>
        <taxon>Bacilli</taxon>
        <taxon>Bacillales</taxon>
        <taxon>Bacillaceae</taxon>
        <taxon>Priestia</taxon>
    </lineage>
</organism>
<feature type="compositionally biased region" description="Basic residues" evidence="7">
    <location>
        <begin position="427"/>
        <end position="439"/>
    </location>
</feature>
<dbReference type="GO" id="GO:0033592">
    <property type="term" value="F:RNA strand annealing activity"/>
    <property type="evidence" value="ECO:0007669"/>
    <property type="project" value="TreeGrafter"/>
</dbReference>
<feature type="region of interest" description="Disordered" evidence="7">
    <location>
        <begin position="388"/>
        <end position="439"/>
    </location>
</feature>
<dbReference type="InterPro" id="IPR001650">
    <property type="entry name" value="Helicase_C-like"/>
</dbReference>
<keyword evidence="5" id="KW-0346">Stress response</keyword>
<evidence type="ECO:0000256" key="5">
    <source>
        <dbReference type="HAMAP-Rule" id="MF_01494"/>
    </source>
</evidence>
<dbReference type="InterPro" id="IPR044742">
    <property type="entry name" value="DEAD/DEAH_RhlB"/>
</dbReference>
<feature type="short sequence motif" description="Q motif" evidence="6">
    <location>
        <begin position="4"/>
        <end position="32"/>
    </location>
</feature>
<evidence type="ECO:0000256" key="1">
    <source>
        <dbReference type="ARBA" id="ARBA00022741"/>
    </source>
</evidence>
<dbReference type="PANTHER" id="PTHR47963:SF1">
    <property type="entry name" value="DEAD-BOX ATP-DEPENDENT RNA HELICASE CSHB"/>
    <property type="match status" value="1"/>
</dbReference>
<gene>
    <name evidence="5" type="primary">cshB</name>
    <name evidence="11" type="ORF">AS180_16425</name>
</gene>
<dbReference type="PROSITE" id="PS51192">
    <property type="entry name" value="HELICASE_ATP_BIND_1"/>
    <property type="match status" value="1"/>
</dbReference>
<feature type="compositionally biased region" description="Basic residues" evidence="7">
    <location>
        <begin position="406"/>
        <end position="420"/>
    </location>
</feature>
<evidence type="ECO:0000256" key="7">
    <source>
        <dbReference type="SAM" id="MobiDB-lite"/>
    </source>
</evidence>
<dbReference type="GeneID" id="93683748"/>
<dbReference type="GO" id="GO:0016887">
    <property type="term" value="F:ATP hydrolysis activity"/>
    <property type="evidence" value="ECO:0007669"/>
    <property type="project" value="RHEA"/>
</dbReference>
<dbReference type="GO" id="GO:0005524">
    <property type="term" value="F:ATP binding"/>
    <property type="evidence" value="ECO:0007669"/>
    <property type="project" value="UniProtKB-UniRule"/>
</dbReference>
<dbReference type="GO" id="GO:0006401">
    <property type="term" value="P:RNA catabolic process"/>
    <property type="evidence" value="ECO:0007669"/>
    <property type="project" value="UniProtKB-UniRule"/>
</dbReference>
<dbReference type="CDD" id="cd00268">
    <property type="entry name" value="DEADc"/>
    <property type="match status" value="1"/>
</dbReference>
<comment type="similarity">
    <text evidence="5">Belongs to the DEAD box helicase family. CshB subfamily.</text>
</comment>
<dbReference type="InterPro" id="IPR014014">
    <property type="entry name" value="RNA_helicase_DEAD_Q_motif"/>
</dbReference>
<dbReference type="Gene3D" id="3.40.50.300">
    <property type="entry name" value="P-loop containing nucleotide triphosphate hydrolases"/>
    <property type="match status" value="2"/>
</dbReference>
<dbReference type="SMART" id="SM00490">
    <property type="entry name" value="HELICc"/>
    <property type="match status" value="1"/>
</dbReference>
<keyword evidence="5" id="KW-0963">Cytoplasm</keyword>
<dbReference type="AlphaFoldDB" id="A0A0V8JIZ3"/>
<dbReference type="GO" id="GO:0003724">
    <property type="term" value="F:RNA helicase activity"/>
    <property type="evidence" value="ECO:0007669"/>
    <property type="project" value="UniProtKB-UniRule"/>
</dbReference>